<sequence>MIDAKLQVSAQKVETNYAPSVASLIKATTTIIPGCDVAAVLDSDTSGLGIRSKDIESVIWSHNHFDHIGDITTFPSTTELVVGPGVATASWPGWPLVQEAKLLESNRHRRQVREIDFDQDLCFGNFKAFDFFSDGSFYLLDAPGHATASETIRKIQELDADDHVFVIIAHDVSLRSENALLPGYYKWMDGERFEESHALAFLQRL</sequence>
<keyword evidence="2" id="KW-1185">Reference proteome</keyword>
<accession>A0ACC2JIK2</accession>
<evidence type="ECO:0000313" key="1">
    <source>
        <dbReference type="EMBL" id="KAJ8127324.1"/>
    </source>
</evidence>
<evidence type="ECO:0000313" key="2">
    <source>
        <dbReference type="Proteomes" id="UP001153332"/>
    </source>
</evidence>
<protein>
    <submittedName>
        <fullName evidence="1">Uncharacterized protein</fullName>
    </submittedName>
</protein>
<reference evidence="1" key="1">
    <citation type="submission" date="2022-12" db="EMBL/GenBank/DDBJ databases">
        <title>Genome Sequence of Lasiodiplodia mahajangana.</title>
        <authorList>
            <person name="Buettner E."/>
        </authorList>
    </citation>
    <scope>NUCLEOTIDE SEQUENCE</scope>
    <source>
        <strain evidence="1">VT137</strain>
    </source>
</reference>
<dbReference type="Proteomes" id="UP001153332">
    <property type="component" value="Unassembled WGS sequence"/>
</dbReference>
<gene>
    <name evidence="1" type="ORF">O1611_g6310</name>
</gene>
<proteinExistence type="predicted"/>
<dbReference type="EMBL" id="JAPUUL010001469">
    <property type="protein sequence ID" value="KAJ8127324.1"/>
    <property type="molecule type" value="Genomic_DNA"/>
</dbReference>
<comment type="caution">
    <text evidence="1">The sequence shown here is derived from an EMBL/GenBank/DDBJ whole genome shotgun (WGS) entry which is preliminary data.</text>
</comment>
<organism evidence="1 2">
    <name type="scientific">Lasiodiplodia mahajangana</name>
    <dbReference type="NCBI Taxonomy" id="1108764"/>
    <lineage>
        <taxon>Eukaryota</taxon>
        <taxon>Fungi</taxon>
        <taxon>Dikarya</taxon>
        <taxon>Ascomycota</taxon>
        <taxon>Pezizomycotina</taxon>
        <taxon>Dothideomycetes</taxon>
        <taxon>Dothideomycetes incertae sedis</taxon>
        <taxon>Botryosphaeriales</taxon>
        <taxon>Botryosphaeriaceae</taxon>
        <taxon>Lasiodiplodia</taxon>
    </lineage>
</organism>
<name>A0ACC2JIK2_9PEZI</name>